<evidence type="ECO:0000313" key="2">
    <source>
        <dbReference type="WBParaSite" id="ES5_v2.g12270.t1"/>
    </source>
</evidence>
<evidence type="ECO:0000313" key="1">
    <source>
        <dbReference type="Proteomes" id="UP000887579"/>
    </source>
</evidence>
<accession>A0AC34F5G4</accession>
<reference evidence="2" key="1">
    <citation type="submission" date="2022-11" db="UniProtKB">
        <authorList>
            <consortium name="WormBaseParasite"/>
        </authorList>
    </citation>
    <scope>IDENTIFICATION</scope>
</reference>
<dbReference type="Proteomes" id="UP000887579">
    <property type="component" value="Unplaced"/>
</dbReference>
<protein>
    <submittedName>
        <fullName evidence="2">C2 domain-containing protein</fullName>
    </submittedName>
</protein>
<name>A0AC34F5G4_9BILA</name>
<sequence>MIRRHNSAVGHNGTTTTATQNHINSTTITPSRRNSTVDSSGRFCALPTENGQPEVLITLCYLDQSQKAVVTIEKASNLCHDSVDKISETYIRVSLLSQFGEELAKHRSATVKSSSDANYECTAVFQIPRNDLENTSVLIQIFRNIGMLRRRQQIGFVCIGENASSPDAQDHWNQMIQGLGTSVEKWHYLRRPDHEK</sequence>
<proteinExistence type="predicted"/>
<organism evidence="1 2">
    <name type="scientific">Panagrolaimus sp. ES5</name>
    <dbReference type="NCBI Taxonomy" id="591445"/>
    <lineage>
        <taxon>Eukaryota</taxon>
        <taxon>Metazoa</taxon>
        <taxon>Ecdysozoa</taxon>
        <taxon>Nematoda</taxon>
        <taxon>Chromadorea</taxon>
        <taxon>Rhabditida</taxon>
        <taxon>Tylenchina</taxon>
        <taxon>Panagrolaimomorpha</taxon>
        <taxon>Panagrolaimoidea</taxon>
        <taxon>Panagrolaimidae</taxon>
        <taxon>Panagrolaimus</taxon>
    </lineage>
</organism>
<dbReference type="WBParaSite" id="ES5_v2.g12270.t1">
    <property type="protein sequence ID" value="ES5_v2.g12270.t1"/>
    <property type="gene ID" value="ES5_v2.g12270"/>
</dbReference>